<protein>
    <submittedName>
        <fullName evidence="3">Polysaccharide deacetylase</fullName>
    </submittedName>
</protein>
<dbReference type="PROSITE" id="PS51677">
    <property type="entry name" value="NODB"/>
    <property type="match status" value="1"/>
</dbReference>
<dbReference type="InterPro" id="IPR002509">
    <property type="entry name" value="NODB_dom"/>
</dbReference>
<dbReference type="InterPro" id="IPR011330">
    <property type="entry name" value="Glyco_hydro/deAcase_b/a-brl"/>
</dbReference>
<reference evidence="4" key="1">
    <citation type="submission" date="2016-10" db="EMBL/GenBank/DDBJ databases">
        <authorList>
            <person name="Varghese N."/>
            <person name="Submissions S."/>
        </authorList>
    </citation>
    <scope>NUCLEOTIDE SEQUENCE [LARGE SCALE GENOMIC DNA]</scope>
    <source>
        <strain evidence="4">CGMCC 1.6775</strain>
    </source>
</reference>
<dbReference type="CDD" id="cd10918">
    <property type="entry name" value="CE4_NodB_like_5s_6s"/>
    <property type="match status" value="1"/>
</dbReference>
<dbReference type="OrthoDB" id="9814639at2"/>
<evidence type="ECO:0000259" key="2">
    <source>
        <dbReference type="PROSITE" id="PS51677"/>
    </source>
</evidence>
<dbReference type="RefSeq" id="WP_139227013.1">
    <property type="nucleotide sequence ID" value="NZ_FOUR01000002.1"/>
</dbReference>
<dbReference type="Proteomes" id="UP000199339">
    <property type="component" value="Unassembled WGS sequence"/>
</dbReference>
<organism evidence="3 4">
    <name type="scientific">Marinobacter pelagius</name>
    <dbReference type="NCBI Taxonomy" id="379482"/>
    <lineage>
        <taxon>Bacteria</taxon>
        <taxon>Pseudomonadati</taxon>
        <taxon>Pseudomonadota</taxon>
        <taxon>Gammaproteobacteria</taxon>
        <taxon>Pseudomonadales</taxon>
        <taxon>Marinobacteraceae</taxon>
        <taxon>Marinobacter</taxon>
    </lineage>
</organism>
<accession>A0A1I4SZT3</accession>
<evidence type="ECO:0000313" key="3">
    <source>
        <dbReference type="EMBL" id="SFM69984.1"/>
    </source>
</evidence>
<dbReference type="EMBL" id="FOUR01000002">
    <property type="protein sequence ID" value="SFM69984.1"/>
    <property type="molecule type" value="Genomic_DNA"/>
</dbReference>
<name>A0A1I4SZT3_9GAMM</name>
<dbReference type="PANTHER" id="PTHR34216">
    <property type="match status" value="1"/>
</dbReference>
<dbReference type="InterPro" id="IPR051398">
    <property type="entry name" value="Polysacch_Deacetylase"/>
</dbReference>
<dbReference type="AlphaFoldDB" id="A0A1I4SZT3"/>
<keyword evidence="1" id="KW-0732">Signal</keyword>
<dbReference type="GO" id="GO:0005975">
    <property type="term" value="P:carbohydrate metabolic process"/>
    <property type="evidence" value="ECO:0007669"/>
    <property type="project" value="InterPro"/>
</dbReference>
<evidence type="ECO:0000256" key="1">
    <source>
        <dbReference type="ARBA" id="ARBA00022729"/>
    </source>
</evidence>
<dbReference type="GO" id="GO:0016810">
    <property type="term" value="F:hydrolase activity, acting on carbon-nitrogen (but not peptide) bonds"/>
    <property type="evidence" value="ECO:0007669"/>
    <property type="project" value="InterPro"/>
</dbReference>
<proteinExistence type="predicted"/>
<keyword evidence="4" id="KW-1185">Reference proteome</keyword>
<dbReference type="Gene3D" id="3.20.20.370">
    <property type="entry name" value="Glycoside hydrolase/deacetylase"/>
    <property type="match status" value="1"/>
</dbReference>
<feature type="domain" description="NodB homology" evidence="2">
    <location>
        <begin position="84"/>
        <end position="340"/>
    </location>
</feature>
<dbReference type="Pfam" id="PF01522">
    <property type="entry name" value="Polysacc_deac_1"/>
    <property type="match status" value="1"/>
</dbReference>
<dbReference type="PANTHER" id="PTHR34216:SF7">
    <property type="entry name" value="POLY-BETA-1,6-N-ACETYL-D-GLUCOSAMINE N-DEACETYLASE"/>
    <property type="match status" value="1"/>
</dbReference>
<evidence type="ECO:0000313" key="4">
    <source>
        <dbReference type="Proteomes" id="UP000199339"/>
    </source>
</evidence>
<dbReference type="SUPFAM" id="SSF88713">
    <property type="entry name" value="Glycoside hydrolase/deacetylase"/>
    <property type="match status" value="1"/>
</dbReference>
<gene>
    <name evidence="3" type="ORF">SAMN04487961_0930</name>
</gene>
<sequence length="340" mass="38389">MSSFSSFVKLGFNYGGAWLAQRLTTDYPRILMYHRFYRSDDNGGVSADLFERQVATLSRSCECLTVTELVERRLNGSRASKGRPVACITVDDGYSDFYEVAFPILRKYQVPATFYVSTGFVDGSCWLWYDRLKWIVAQNVSVPVDFGDYHFEVDQWNRDKSGTWGTLVSKLLRVDGKSIELQLAELARKVGVVVPEGAPSGFKAVSWPQLRELHKAGIEIGAHTVNHYSLGRLDQSDAEEEVRRCRERLKEEIGAEPKAFCYPNGQPADVPENYVDLLRNTGFSSSVVAYYDRKGPADTFALRRHGVGNSWYEFQKTVAGIDRLGAVLLNRNNVFDWGSN</sequence>